<feature type="compositionally biased region" description="Gly residues" evidence="1">
    <location>
        <begin position="172"/>
        <end position="181"/>
    </location>
</feature>
<evidence type="ECO:0000313" key="2">
    <source>
        <dbReference type="EMBL" id="MFC1799480.1"/>
    </source>
</evidence>
<organism evidence="2 3">
    <name type="scientific">Eiseniibacteriota bacterium</name>
    <dbReference type="NCBI Taxonomy" id="2212470"/>
    <lineage>
        <taxon>Bacteria</taxon>
        <taxon>Candidatus Eiseniibacteriota</taxon>
    </lineage>
</organism>
<feature type="region of interest" description="Disordered" evidence="1">
    <location>
        <begin position="139"/>
        <end position="181"/>
    </location>
</feature>
<comment type="caution">
    <text evidence="2">The sequence shown here is derived from an EMBL/GenBank/DDBJ whole genome shotgun (WGS) entry which is preliminary data.</text>
</comment>
<protein>
    <recommendedName>
        <fullName evidence="4">Transcriptional regulator</fullName>
    </recommendedName>
</protein>
<reference evidence="2 3" key="1">
    <citation type="submission" date="2024-09" db="EMBL/GenBank/DDBJ databases">
        <authorList>
            <person name="D'Angelo T."/>
        </authorList>
    </citation>
    <scope>NUCLEOTIDE SEQUENCE [LARGE SCALE GENOMIC DNA]</scope>
    <source>
        <strain evidence="2">SAG AM-311-F02</strain>
    </source>
</reference>
<accession>A0ABV6YN34</accession>
<evidence type="ECO:0008006" key="4">
    <source>
        <dbReference type="Google" id="ProtNLM"/>
    </source>
</evidence>
<keyword evidence="3" id="KW-1185">Reference proteome</keyword>
<proteinExistence type="predicted"/>
<feature type="compositionally biased region" description="Acidic residues" evidence="1">
    <location>
        <begin position="157"/>
        <end position="167"/>
    </location>
</feature>
<gene>
    <name evidence="2" type="ORF">ACFL2Z_01010</name>
</gene>
<sequence>MTQMELNGSPQPQRKNRDNEFTKMFNTVIDHIWGLLPPTAQAIYPVLVRFADYHTRCARVSQGRVGRISRRRPPIAQSQVSRTIRRDLVKWGLVQIRKYKDQFGFVQTLYYLPRGSEVLQHIIKNDLMDPDEWDSLERRYEGTSSEEDSDGTVAEESALDEIPETIDELGSQGMGKHGGGV</sequence>
<evidence type="ECO:0000313" key="3">
    <source>
        <dbReference type="Proteomes" id="UP001594288"/>
    </source>
</evidence>
<dbReference type="Proteomes" id="UP001594288">
    <property type="component" value="Unassembled WGS sequence"/>
</dbReference>
<evidence type="ECO:0000256" key="1">
    <source>
        <dbReference type="SAM" id="MobiDB-lite"/>
    </source>
</evidence>
<dbReference type="EMBL" id="JBHPEI010000008">
    <property type="protein sequence ID" value="MFC1799480.1"/>
    <property type="molecule type" value="Genomic_DNA"/>
</dbReference>
<name>A0ABV6YN34_UNCEI</name>